<evidence type="ECO:0000313" key="8">
    <source>
        <dbReference type="Proteomes" id="UP000752172"/>
    </source>
</evidence>
<dbReference type="SUPFAM" id="SSF100950">
    <property type="entry name" value="NagB/RpiA/CoA transferase-like"/>
    <property type="match status" value="2"/>
</dbReference>
<evidence type="ECO:0000256" key="6">
    <source>
        <dbReference type="PIRSR" id="PIRSR000858-1"/>
    </source>
</evidence>
<evidence type="ECO:0000256" key="4">
    <source>
        <dbReference type="ARBA" id="ARBA00022679"/>
    </source>
</evidence>
<dbReference type="GO" id="GO:0046952">
    <property type="term" value="P:ketone body catabolic process"/>
    <property type="evidence" value="ECO:0007669"/>
    <property type="project" value="InterPro"/>
</dbReference>
<keyword evidence="4 5" id="KW-0808">Transferase</keyword>
<dbReference type="AlphaFoldDB" id="A0A921T7W2"/>
<proteinExistence type="inferred from homology"/>
<dbReference type="EMBL" id="DYTS01000237">
    <property type="protein sequence ID" value="HJH19681.1"/>
    <property type="molecule type" value="Genomic_DNA"/>
</dbReference>
<dbReference type="SMART" id="SM00882">
    <property type="entry name" value="CoA_trans"/>
    <property type="match status" value="1"/>
</dbReference>
<name>A0A921T7W2_9PSED</name>
<sequence length="553" mass="58828">MMGALNSGFNVQAAPGAALAAASFGSDYVMEPKRVITASQAAALVPDNCTITTGGFGSCGHPDLLTEALAARFAATAQPSDLTLVFAAGQGDKASRGLNQLAVKGLLKKVIGGYWALAPSIGQMALRGEIQAHNWPQGVISHLFRSIAGGKSGVLSGIGLHTFIDPRQEGGKVGPATTEELISVVNVGGREELFYPSMPINVAFLRGSRADVDGNISMEDEANFQDSLAQAQAVHNCGGIVIVQVMELVDRNSLDPQTIRIPGIFVDYLVLSTPDTHWQTYGEVRNNTYTGRSRSDTAVTPLPLCAKKIVARRALYEIARYNAPIVNLGIGTPEYIARVASEERCSAHVLTVESGVIGGTPARGLSFGASSNPQAILDQASQFDFYDGGGIDLAFLGFGQADSRGNVNISRFGGRLNGVGGFINISQSAKRVVFCGTFTAGGLELGFEAGQLIIEREGDITKFIQAVEHMSFNAAHAQSRNCPILFITERAVLVLKDGRLILKEVAPGIDIERDILARSTADIIVADHVELMPASIFLHQPLSVTDKYWRSRD</sequence>
<dbReference type="EC" id="2.8.3.8" evidence="5"/>
<comment type="similarity">
    <text evidence="3 5">Belongs to the 3-oxoacid CoA-transferase family.</text>
</comment>
<organism evidence="7 8">
    <name type="scientific">Pseudomonas lactis</name>
    <dbReference type="NCBI Taxonomy" id="1615674"/>
    <lineage>
        <taxon>Bacteria</taxon>
        <taxon>Pseudomonadati</taxon>
        <taxon>Pseudomonadota</taxon>
        <taxon>Gammaproteobacteria</taxon>
        <taxon>Pseudomonadales</taxon>
        <taxon>Pseudomonadaceae</taxon>
        <taxon>Pseudomonas</taxon>
    </lineage>
</organism>
<dbReference type="Proteomes" id="UP000752172">
    <property type="component" value="Unassembled WGS sequence"/>
</dbReference>
<dbReference type="PANTHER" id="PTHR43293">
    <property type="entry name" value="ACETATE COA-TRANSFERASE YDIF"/>
    <property type="match status" value="1"/>
</dbReference>
<gene>
    <name evidence="7" type="ORF">K8W20_13310</name>
</gene>
<dbReference type="PANTHER" id="PTHR43293:SF1">
    <property type="entry name" value="ACETATE COA-TRANSFERASE YDIF"/>
    <property type="match status" value="1"/>
</dbReference>
<comment type="function">
    <text evidence="5">CoA transferase having broad substrate specificity for short-chain acyl-CoA thioesters with the activity decreasing when the length of the carboxylic acid chain exceeds four carbons.</text>
</comment>
<evidence type="ECO:0000256" key="2">
    <source>
        <dbReference type="ARBA" id="ARBA00005114"/>
    </source>
</evidence>
<dbReference type="Gene3D" id="3.40.1080.10">
    <property type="entry name" value="Glutaconate Coenzyme A-transferase"/>
    <property type="match status" value="2"/>
</dbReference>
<evidence type="ECO:0000313" key="7">
    <source>
        <dbReference type="EMBL" id="HJH19681.1"/>
    </source>
</evidence>
<comment type="caution">
    <text evidence="7">The sequence shown here is derived from an EMBL/GenBank/DDBJ whole genome shotgun (WGS) entry which is preliminary data.</text>
</comment>
<evidence type="ECO:0000256" key="1">
    <source>
        <dbReference type="ARBA" id="ARBA00001447"/>
    </source>
</evidence>
<dbReference type="PIRSF" id="PIRSF000858">
    <property type="entry name" value="SCOT-t"/>
    <property type="match status" value="1"/>
</dbReference>
<dbReference type="GO" id="GO:0047569">
    <property type="term" value="F:3-oxoadipate CoA-transferase activity"/>
    <property type="evidence" value="ECO:0007669"/>
    <property type="project" value="UniProtKB-EC"/>
</dbReference>
<dbReference type="InterPro" id="IPR004165">
    <property type="entry name" value="CoA_trans_fam_I"/>
</dbReference>
<reference evidence="7" key="1">
    <citation type="journal article" date="2021" name="PeerJ">
        <title>Extensive microbial diversity within the chicken gut microbiome revealed by metagenomics and culture.</title>
        <authorList>
            <person name="Gilroy R."/>
            <person name="Ravi A."/>
            <person name="Getino M."/>
            <person name="Pursley I."/>
            <person name="Horton D.L."/>
            <person name="Alikhan N.F."/>
            <person name="Baker D."/>
            <person name="Gharbi K."/>
            <person name="Hall N."/>
            <person name="Watson M."/>
            <person name="Adriaenssens E.M."/>
            <person name="Foster-Nyarko E."/>
            <person name="Jarju S."/>
            <person name="Secka A."/>
            <person name="Antonio M."/>
            <person name="Oren A."/>
            <person name="Chaudhuri R.R."/>
            <person name="La Ragione R."/>
            <person name="Hildebrand F."/>
            <person name="Pallen M.J."/>
        </authorList>
    </citation>
    <scope>NUCLEOTIDE SEQUENCE</scope>
    <source>
        <strain evidence="7">ChiSjej2B20-17149</strain>
    </source>
</reference>
<accession>A0A921T7W2</accession>
<feature type="active site" description="5-glutamyl coenzyme A thioester intermediate" evidence="6">
    <location>
        <position position="353"/>
    </location>
</feature>
<comment type="catalytic activity">
    <reaction evidence="1">
        <text>3-oxoadipate + succinyl-CoA = 3-oxoadipyl-CoA + succinate</text>
        <dbReference type="Rhea" id="RHEA:12048"/>
        <dbReference type="ChEBI" id="CHEBI:15775"/>
        <dbReference type="ChEBI" id="CHEBI:30031"/>
        <dbReference type="ChEBI" id="CHEBI:57292"/>
        <dbReference type="ChEBI" id="CHEBI:57348"/>
        <dbReference type="EC" id="2.8.3.6"/>
    </reaction>
</comment>
<reference evidence="7" key="2">
    <citation type="submission" date="2021-09" db="EMBL/GenBank/DDBJ databases">
        <authorList>
            <person name="Gilroy R."/>
        </authorList>
    </citation>
    <scope>NUCLEOTIDE SEQUENCE</scope>
    <source>
        <strain evidence="7">ChiSjej2B20-17149</strain>
    </source>
</reference>
<comment type="pathway">
    <text evidence="2">Aromatic compound metabolism; beta-ketoadipate pathway; acetyl-CoA and succinyl-CoA from 3-oxoadipate: step 1/2.</text>
</comment>
<evidence type="ECO:0000256" key="5">
    <source>
        <dbReference type="PIRNR" id="PIRNR000858"/>
    </source>
</evidence>
<dbReference type="InterPro" id="IPR014388">
    <property type="entry name" value="3-oxoacid_CoA-transferase"/>
</dbReference>
<dbReference type="GO" id="GO:0008775">
    <property type="term" value="F:acetate CoA-transferase activity"/>
    <property type="evidence" value="ECO:0007669"/>
    <property type="project" value="UniProtKB-EC"/>
</dbReference>
<comment type="catalytic activity">
    <reaction evidence="5">
        <text>an acyl-CoA + acetate = a carboxylate + acetyl-CoA</text>
        <dbReference type="Rhea" id="RHEA:13381"/>
        <dbReference type="ChEBI" id="CHEBI:29067"/>
        <dbReference type="ChEBI" id="CHEBI:30089"/>
        <dbReference type="ChEBI" id="CHEBI:57288"/>
        <dbReference type="ChEBI" id="CHEBI:58342"/>
        <dbReference type="EC" id="2.8.3.8"/>
    </reaction>
</comment>
<protein>
    <recommendedName>
        <fullName evidence="5">Acetate CoA-transferase YdiF</fullName>
        <ecNumber evidence="5">2.8.3.8</ecNumber>
    </recommendedName>
</protein>
<evidence type="ECO:0000256" key="3">
    <source>
        <dbReference type="ARBA" id="ARBA00007154"/>
    </source>
</evidence>
<dbReference type="Pfam" id="PF01144">
    <property type="entry name" value="CoA_trans"/>
    <property type="match status" value="1"/>
</dbReference>
<dbReference type="InterPro" id="IPR037171">
    <property type="entry name" value="NagB/RpiA_transferase-like"/>
</dbReference>
<dbReference type="RefSeq" id="WP_138761742.1">
    <property type="nucleotide sequence ID" value="NZ_DYTS01000237.1"/>
</dbReference>